<feature type="transmembrane region" description="Helical" evidence="7">
    <location>
        <begin position="266"/>
        <end position="283"/>
    </location>
</feature>
<dbReference type="Pfam" id="PF07690">
    <property type="entry name" value="MFS_1"/>
    <property type="match status" value="1"/>
</dbReference>
<comment type="caution">
    <text evidence="9">The sequence shown here is derived from an EMBL/GenBank/DDBJ whole genome shotgun (WGS) entry which is preliminary data.</text>
</comment>
<protein>
    <submittedName>
        <fullName evidence="9">MFS transporter</fullName>
    </submittedName>
</protein>
<evidence type="ECO:0000256" key="7">
    <source>
        <dbReference type="SAM" id="Phobius"/>
    </source>
</evidence>
<keyword evidence="5 7" id="KW-0472">Membrane</keyword>
<dbReference type="GO" id="GO:0022857">
    <property type="term" value="F:transmembrane transporter activity"/>
    <property type="evidence" value="ECO:0007669"/>
    <property type="project" value="InterPro"/>
</dbReference>
<dbReference type="PANTHER" id="PTHR43124">
    <property type="entry name" value="PURINE EFFLUX PUMP PBUE"/>
    <property type="match status" value="1"/>
</dbReference>
<evidence type="ECO:0000256" key="6">
    <source>
        <dbReference type="SAM" id="MobiDB-lite"/>
    </source>
</evidence>
<proteinExistence type="predicted"/>
<keyword evidence="3 7" id="KW-0812">Transmembrane</keyword>
<keyword evidence="10" id="KW-1185">Reference proteome</keyword>
<feature type="transmembrane region" description="Helical" evidence="7">
    <location>
        <begin position="160"/>
        <end position="180"/>
    </location>
</feature>
<keyword evidence="2" id="KW-1003">Cell membrane</keyword>
<dbReference type="InterPro" id="IPR050189">
    <property type="entry name" value="MFS_Efflux_Transporters"/>
</dbReference>
<dbReference type="InterPro" id="IPR036259">
    <property type="entry name" value="MFS_trans_sf"/>
</dbReference>
<evidence type="ECO:0000259" key="8">
    <source>
        <dbReference type="PROSITE" id="PS50850"/>
    </source>
</evidence>
<dbReference type="PROSITE" id="PS50850">
    <property type="entry name" value="MFS"/>
    <property type="match status" value="1"/>
</dbReference>
<dbReference type="AlphaFoldDB" id="A0A401W4Z2"/>
<evidence type="ECO:0000313" key="9">
    <source>
        <dbReference type="EMBL" id="GCD44372.1"/>
    </source>
</evidence>
<dbReference type="InterPro" id="IPR020846">
    <property type="entry name" value="MFS_dom"/>
</dbReference>
<feature type="transmembrane region" description="Helical" evidence="7">
    <location>
        <begin position="42"/>
        <end position="61"/>
    </location>
</feature>
<dbReference type="Proteomes" id="UP000286746">
    <property type="component" value="Unassembled WGS sequence"/>
</dbReference>
<evidence type="ECO:0000256" key="4">
    <source>
        <dbReference type="ARBA" id="ARBA00022989"/>
    </source>
</evidence>
<evidence type="ECO:0000313" key="10">
    <source>
        <dbReference type="Proteomes" id="UP000286746"/>
    </source>
</evidence>
<dbReference type="GO" id="GO:0005886">
    <property type="term" value="C:plasma membrane"/>
    <property type="evidence" value="ECO:0007669"/>
    <property type="project" value="UniProtKB-SubCell"/>
</dbReference>
<feature type="transmembrane region" description="Helical" evidence="7">
    <location>
        <begin position="201"/>
        <end position="224"/>
    </location>
</feature>
<feature type="transmembrane region" description="Helical" evidence="7">
    <location>
        <begin position="133"/>
        <end position="154"/>
    </location>
</feature>
<dbReference type="PANTHER" id="PTHR43124:SF3">
    <property type="entry name" value="CHLORAMPHENICOL EFFLUX PUMP RV0191"/>
    <property type="match status" value="1"/>
</dbReference>
<evidence type="ECO:0000256" key="3">
    <source>
        <dbReference type="ARBA" id="ARBA00022692"/>
    </source>
</evidence>
<dbReference type="Gene3D" id="1.20.1250.20">
    <property type="entry name" value="MFS general substrate transporter like domains"/>
    <property type="match status" value="2"/>
</dbReference>
<organism evidence="9 10">
    <name type="scientific">Streptomyces paromomycinus</name>
    <name type="common">Streptomyces rimosus subsp. paromomycinus</name>
    <dbReference type="NCBI Taxonomy" id="92743"/>
    <lineage>
        <taxon>Bacteria</taxon>
        <taxon>Bacillati</taxon>
        <taxon>Actinomycetota</taxon>
        <taxon>Actinomycetes</taxon>
        <taxon>Kitasatosporales</taxon>
        <taxon>Streptomycetaceae</taxon>
        <taxon>Streptomyces</taxon>
    </lineage>
</organism>
<feature type="transmembrane region" description="Helical" evidence="7">
    <location>
        <begin position="102"/>
        <end position="121"/>
    </location>
</feature>
<name>A0A401W4Z2_STREY</name>
<sequence>MPLALLALTIGAFGIGMTEFAVMGLLPDVAAGFGVSIPTAGYATTLYALGVVVGAPLTTALGTRMTRKQMLMLLMGLFVVGNLLTAVAPVFAVMLAGRIVSSFAHGAFFGIGSLVAADLVAPHKRAGAISMMFAGLTVANVVGVPFGTLLAQQINWRATFVAIAVLGVLGFLGVARLVPAQPVKAAAPMGQEIAVFRNPQVGLAMLMTVLGFGGVFAAVTYLASMMTEVAGFAPSSVVWLTAVFGLGMVGGNLVSGRFTDRHMMPMLYVSLVGLALSLAAFSFTAHDKAAATVTVALIGAFGFATVPPLQKRIMDQAAAAPTLASVGNIAAFNFGNALAAWLGGIVIAAGLGLTAPNWVGVGMTVLALGVAVLAGALERRGSRGDRSGTDGRGGRVVASGAGAGAGAGATPGPGGGSGAVVGSAEEEAAAAVRG</sequence>
<reference evidence="9 10" key="1">
    <citation type="submission" date="2018-11" db="EMBL/GenBank/DDBJ databases">
        <title>Whole genome sequence of Streptomyces paromomycinus NBRC 15454(T).</title>
        <authorList>
            <person name="Komaki H."/>
            <person name="Tamura T."/>
        </authorList>
    </citation>
    <scope>NUCLEOTIDE SEQUENCE [LARGE SCALE GENOMIC DNA]</scope>
    <source>
        <strain evidence="9 10">NBRC 15454</strain>
    </source>
</reference>
<feature type="domain" description="Major facilitator superfamily (MFS) profile" evidence="8">
    <location>
        <begin position="4"/>
        <end position="379"/>
    </location>
</feature>
<evidence type="ECO:0000256" key="1">
    <source>
        <dbReference type="ARBA" id="ARBA00004651"/>
    </source>
</evidence>
<dbReference type="EMBL" id="BHZD01000001">
    <property type="protein sequence ID" value="GCD44372.1"/>
    <property type="molecule type" value="Genomic_DNA"/>
</dbReference>
<feature type="transmembrane region" description="Helical" evidence="7">
    <location>
        <begin position="236"/>
        <end position="254"/>
    </location>
</feature>
<dbReference type="SUPFAM" id="SSF103473">
    <property type="entry name" value="MFS general substrate transporter"/>
    <property type="match status" value="1"/>
</dbReference>
<evidence type="ECO:0000256" key="2">
    <source>
        <dbReference type="ARBA" id="ARBA00022475"/>
    </source>
</evidence>
<feature type="compositionally biased region" description="Basic and acidic residues" evidence="6">
    <location>
        <begin position="381"/>
        <end position="393"/>
    </location>
</feature>
<feature type="transmembrane region" description="Helical" evidence="7">
    <location>
        <begin position="330"/>
        <end position="352"/>
    </location>
</feature>
<gene>
    <name evidence="9" type="ORF">GKJPGBOP_04068</name>
</gene>
<dbReference type="InterPro" id="IPR011701">
    <property type="entry name" value="MFS"/>
</dbReference>
<feature type="transmembrane region" description="Helical" evidence="7">
    <location>
        <begin position="73"/>
        <end position="96"/>
    </location>
</feature>
<comment type="subcellular location">
    <subcellularLocation>
        <location evidence="1">Cell membrane</location>
        <topology evidence="1">Multi-pass membrane protein</topology>
    </subcellularLocation>
</comment>
<dbReference type="CDD" id="cd17324">
    <property type="entry name" value="MFS_NepI_like"/>
    <property type="match status" value="1"/>
</dbReference>
<dbReference type="RefSeq" id="WP_246177441.1">
    <property type="nucleotide sequence ID" value="NZ_BHZD01000001.1"/>
</dbReference>
<feature type="transmembrane region" description="Helical" evidence="7">
    <location>
        <begin position="358"/>
        <end position="377"/>
    </location>
</feature>
<feature type="compositionally biased region" description="Gly residues" evidence="6">
    <location>
        <begin position="401"/>
        <end position="419"/>
    </location>
</feature>
<feature type="region of interest" description="Disordered" evidence="6">
    <location>
        <begin position="381"/>
        <end position="422"/>
    </location>
</feature>
<accession>A0A401W4Z2</accession>
<evidence type="ECO:0000256" key="5">
    <source>
        <dbReference type="ARBA" id="ARBA00023136"/>
    </source>
</evidence>
<feature type="transmembrane region" description="Helical" evidence="7">
    <location>
        <begin position="289"/>
        <end position="309"/>
    </location>
</feature>
<keyword evidence="4 7" id="KW-1133">Transmembrane helix</keyword>